<comment type="cofactor">
    <cofactor evidence="14 15">
        <name>Mn(2+)</name>
        <dbReference type="ChEBI" id="CHEBI:29035"/>
    </cofactor>
    <cofactor evidence="14 15">
        <name>Mg(2+)</name>
        <dbReference type="ChEBI" id="CHEBI:18420"/>
    </cofactor>
    <text evidence="14 15">Manganese or magnesium. Binds 1 divalent metal ion per monomer in the absence of substrate. May bind a second metal ion after substrate binding.</text>
</comment>
<dbReference type="RefSeq" id="WP_205142896.1">
    <property type="nucleotide sequence ID" value="NZ_JAFBDN010000002.1"/>
</dbReference>
<dbReference type="Gene3D" id="3.30.420.10">
    <property type="entry name" value="Ribonuclease H-like superfamily/Ribonuclease H"/>
    <property type="match status" value="1"/>
</dbReference>
<dbReference type="PANTHER" id="PTHR10954">
    <property type="entry name" value="RIBONUCLEASE H2 SUBUNIT A"/>
    <property type="match status" value="1"/>
</dbReference>
<evidence type="ECO:0000256" key="13">
    <source>
        <dbReference type="ARBA" id="ARBA00022842"/>
    </source>
</evidence>
<evidence type="ECO:0000256" key="6">
    <source>
        <dbReference type="ARBA" id="ARBA00012180"/>
    </source>
</evidence>
<keyword evidence="8 14" id="KW-0963">Cytoplasm</keyword>
<feature type="binding site" evidence="14 15">
    <location>
        <position position="102"/>
    </location>
    <ligand>
        <name>a divalent metal cation</name>
        <dbReference type="ChEBI" id="CHEBI:60240"/>
    </ligand>
</feature>
<keyword evidence="9 14" id="KW-0540">Nuclease</keyword>
<organism evidence="17 18">
    <name type="scientific">Periweissella beninensis</name>
    <dbReference type="NCBI Taxonomy" id="504936"/>
    <lineage>
        <taxon>Bacteria</taxon>
        <taxon>Bacillati</taxon>
        <taxon>Bacillota</taxon>
        <taxon>Bacilli</taxon>
        <taxon>Lactobacillales</taxon>
        <taxon>Lactobacillaceae</taxon>
        <taxon>Periweissella</taxon>
    </lineage>
</organism>
<dbReference type="InterPro" id="IPR036397">
    <property type="entry name" value="RNaseH_sf"/>
</dbReference>
<evidence type="ECO:0000256" key="4">
    <source>
        <dbReference type="ARBA" id="ARBA00004496"/>
    </source>
</evidence>
<dbReference type="HAMAP" id="MF_00053">
    <property type="entry name" value="RNase_HIII"/>
    <property type="match status" value="1"/>
</dbReference>
<dbReference type="NCBIfam" id="TIGR00716">
    <property type="entry name" value="rnhC"/>
    <property type="match status" value="1"/>
</dbReference>
<evidence type="ECO:0000313" key="17">
    <source>
        <dbReference type="EMBL" id="MCM2436445.1"/>
    </source>
</evidence>
<dbReference type="SUPFAM" id="SSF53098">
    <property type="entry name" value="Ribonuclease H-like"/>
    <property type="match status" value="1"/>
</dbReference>
<feature type="binding site" evidence="14 15">
    <location>
        <position position="101"/>
    </location>
    <ligand>
        <name>a divalent metal cation</name>
        <dbReference type="ChEBI" id="CHEBI:60240"/>
    </ligand>
</feature>
<feature type="domain" description="RNase H type-2" evidence="16">
    <location>
        <begin position="95"/>
        <end position="309"/>
    </location>
</feature>
<dbReference type="GO" id="GO:0004523">
    <property type="term" value="F:RNA-DNA hybrid ribonuclease activity"/>
    <property type="evidence" value="ECO:0007669"/>
    <property type="project" value="UniProtKB-EC"/>
</dbReference>
<comment type="caution">
    <text evidence="17">The sequence shown here is derived from an EMBL/GenBank/DDBJ whole genome shotgun (WGS) entry which is preliminary data.</text>
</comment>
<keyword evidence="12 14" id="KW-0378">Hydrolase</keyword>
<dbReference type="CDD" id="cd06590">
    <property type="entry name" value="RNase_HII_bacteria_HIII_like"/>
    <property type="match status" value="1"/>
</dbReference>
<dbReference type="Pfam" id="PF01351">
    <property type="entry name" value="RNase_HII"/>
    <property type="match status" value="1"/>
</dbReference>
<evidence type="ECO:0000256" key="10">
    <source>
        <dbReference type="ARBA" id="ARBA00022723"/>
    </source>
</evidence>
<dbReference type="InterPro" id="IPR012337">
    <property type="entry name" value="RNaseH-like_sf"/>
</dbReference>
<comment type="catalytic activity">
    <reaction evidence="1 14 15">
        <text>Endonucleolytic cleavage to 5'-phosphomonoester.</text>
        <dbReference type="EC" id="3.1.26.4"/>
    </reaction>
</comment>
<dbReference type="Proteomes" id="UP001057481">
    <property type="component" value="Unassembled WGS sequence"/>
</dbReference>
<gene>
    <name evidence="14" type="primary">rnhC</name>
    <name evidence="17" type="ORF">KAK10_00650</name>
</gene>
<feature type="binding site" evidence="14 15">
    <location>
        <position position="205"/>
    </location>
    <ligand>
        <name>a divalent metal cation</name>
        <dbReference type="ChEBI" id="CHEBI:60240"/>
    </ligand>
</feature>
<reference evidence="17" key="1">
    <citation type="submission" date="2021-04" db="EMBL/GenBank/DDBJ databases">
        <title>Taxonomic assessment of Weissella genus.</title>
        <authorList>
            <person name="Fanelli F."/>
            <person name="Chieffi D."/>
            <person name="Dell'Aquila A."/>
            <person name="Gyu-Sung C."/>
            <person name="Franz C.M.A.P."/>
            <person name="Fusco V."/>
        </authorList>
    </citation>
    <scope>NUCLEOTIDE SEQUENCE</scope>
    <source>
        <strain evidence="17">LMG 25373</strain>
    </source>
</reference>
<evidence type="ECO:0000256" key="15">
    <source>
        <dbReference type="PROSITE-ProRule" id="PRU01319"/>
    </source>
</evidence>
<dbReference type="EC" id="3.1.26.4" evidence="6 14"/>
<dbReference type="PIRSF" id="PIRSF037748">
    <property type="entry name" value="RnhC"/>
    <property type="match status" value="1"/>
</dbReference>
<evidence type="ECO:0000256" key="1">
    <source>
        <dbReference type="ARBA" id="ARBA00000077"/>
    </source>
</evidence>
<evidence type="ECO:0000256" key="11">
    <source>
        <dbReference type="ARBA" id="ARBA00022759"/>
    </source>
</evidence>
<dbReference type="InterPro" id="IPR012295">
    <property type="entry name" value="TBP_dom_sf"/>
</dbReference>
<dbReference type="InterPro" id="IPR024568">
    <property type="entry name" value="RNase_HIII_N"/>
</dbReference>
<protein>
    <recommendedName>
        <fullName evidence="7 14">Ribonuclease HIII</fullName>
        <shortName evidence="14">RNase HIII</shortName>
        <ecNumber evidence="6 14">3.1.26.4</ecNumber>
    </recommendedName>
</protein>
<comment type="function">
    <text evidence="3 14">Endonuclease that specifically degrades the RNA of RNA-DNA hybrids.</text>
</comment>
<name>A0ABT0VFQ1_9LACO</name>
<evidence type="ECO:0000256" key="3">
    <source>
        <dbReference type="ARBA" id="ARBA00004065"/>
    </source>
</evidence>
<proteinExistence type="inferred from homology"/>
<comment type="similarity">
    <text evidence="5 14">Belongs to the RNase HII family. RnhC subfamily.</text>
</comment>
<dbReference type="PANTHER" id="PTHR10954:SF23">
    <property type="entry name" value="RIBONUCLEASE"/>
    <property type="match status" value="1"/>
</dbReference>
<dbReference type="Pfam" id="PF11858">
    <property type="entry name" value="DUF3378"/>
    <property type="match status" value="1"/>
</dbReference>
<dbReference type="InterPro" id="IPR024567">
    <property type="entry name" value="RNase_HII/HIII_dom"/>
</dbReference>
<dbReference type="Gene3D" id="3.30.310.10">
    <property type="entry name" value="TATA-Binding Protein"/>
    <property type="match status" value="1"/>
</dbReference>
<evidence type="ECO:0000256" key="9">
    <source>
        <dbReference type="ARBA" id="ARBA00022722"/>
    </source>
</evidence>
<keyword evidence="11 14" id="KW-0255">Endonuclease</keyword>
<dbReference type="PROSITE" id="PS51975">
    <property type="entry name" value="RNASE_H_2"/>
    <property type="match status" value="1"/>
</dbReference>
<evidence type="ECO:0000256" key="5">
    <source>
        <dbReference type="ARBA" id="ARBA00008378"/>
    </source>
</evidence>
<accession>A0ABT0VFQ1</accession>
<comment type="subcellular location">
    <subcellularLocation>
        <location evidence="4 14">Cytoplasm</location>
    </subcellularLocation>
</comment>
<dbReference type="InterPro" id="IPR001352">
    <property type="entry name" value="RNase_HII/HIII"/>
</dbReference>
<evidence type="ECO:0000259" key="16">
    <source>
        <dbReference type="PROSITE" id="PS51975"/>
    </source>
</evidence>
<comment type="cofactor">
    <cofactor evidence="2">
        <name>Mg(2+)</name>
        <dbReference type="ChEBI" id="CHEBI:18420"/>
    </cofactor>
</comment>
<evidence type="ECO:0000256" key="7">
    <source>
        <dbReference type="ARBA" id="ARBA00021407"/>
    </source>
</evidence>
<keyword evidence="18" id="KW-1185">Reference proteome</keyword>
<evidence type="ECO:0000256" key="8">
    <source>
        <dbReference type="ARBA" id="ARBA00022490"/>
    </source>
</evidence>
<keyword evidence="13 14" id="KW-0460">Magnesium</keyword>
<evidence type="ECO:0000256" key="2">
    <source>
        <dbReference type="ARBA" id="ARBA00001946"/>
    </source>
</evidence>
<keyword evidence="10 14" id="KW-0479">Metal-binding</keyword>
<evidence type="ECO:0000256" key="12">
    <source>
        <dbReference type="ARBA" id="ARBA00022801"/>
    </source>
</evidence>
<evidence type="ECO:0000256" key="14">
    <source>
        <dbReference type="HAMAP-Rule" id="MF_00053"/>
    </source>
</evidence>
<dbReference type="EMBL" id="JAGMVS010000037">
    <property type="protein sequence ID" value="MCM2436445.1"/>
    <property type="molecule type" value="Genomic_DNA"/>
</dbReference>
<dbReference type="InterPro" id="IPR004641">
    <property type="entry name" value="RNase_HIII"/>
</dbReference>
<sequence length="310" mass="35000">MAIVITPSMDTLKQILATYPNNMTLPAGAILRSKSFDVIVTVYKKSGKVMFQGKNELIEATRWDMTIQDSHHLNTTSSNKKAIVANRLPNNLSQMSIIGSDEVGTGAYFGPLTVASAYVETQNIQWLTQMGVMDSKKLTDHQIMTLVPKIIEKIPYHVVNILPKKYNELNKNYNANAIKALGHNFALIKLLDKIKPIQPELILIDQFTRPQTYWRYLRQQKLIINENVHFIVRGEQAHIAVATASLIARYIELKTLHDLSLEVNIKLPIGAGSNVDQVAARLLQQNIDLTNYAKLHFANTKKAEKLDNHY</sequence>
<evidence type="ECO:0000313" key="18">
    <source>
        <dbReference type="Proteomes" id="UP001057481"/>
    </source>
</evidence>